<keyword evidence="3" id="KW-0804">Transcription</keyword>
<sequence length="816" mass="91708">MSSQKAEMRQRGEACVYVNSAKSNAELRQKLTLVKEAKDAIDSTLRTNIDTQDPNAQNAPSASRRKRSRLPDEMQSEDSDSSADDGFLQPTPLAVQDAAYADNVDDDVEDLGFRIGRMRLGERIGGLYRPRIADEIMSSLEGFPTRGPSNASVPVVITSEDGFSKPGPYFTAASIDCFFSQHSSKDSLVEYIPSRGIADKLLSRYWTSVHPVARVLHRPSFAHRYETLWENIDNGDAVTPSLAALVCAVLFSAVVSMSETQVLETCQVSRSSLKEQLKSGVEAAIGRSQLLKSTRLEPLQAFVAYLLSMCIDEVSRALSVLTGMLVRQAECMGLHRDPSEYGFSPTECQVRRLVWYQICYLDLKTSEIQGPRPFIHHDGYTTKLPLEIPLPSPTSSGVTPTWNDMIFSMIRFECQEMQRKCQVLRDRVDMKKTSLTKALSKIEAFRVSMDAKYGPFLNSASPSAMQRLAHQVMKLFTNLLYLITLHRYMNSVTYRVPDRLRQIVLSKGTDALEAAVELETSEDLKEWSWYSGSYQQYHAAFLLLVEVFTYPMRREANRIWRCLDFIFAEVLVHVQPLNTGTHGPTLQDIIAHRDTKARYILTLLCQRMRAYHKAKGLKNPVQFDDSMILITPQKEGDNSNPHMPLNFAHGEPQAELPPAAEQTTSGIEISVEDPSNFPERPDPVMQHLPVNFSGPPDMSWNAAPQGLEYTTNTWVSSSRSISPWIDNQANDVGSDPNAGLHTGYYHSYAPSPTTHNSSLDSHSNEGNHQGHEIDSNMLEIDWNLWDTMFPPQVNDGHLDYSDDSMWQSYNSFNGMT</sequence>
<organism evidence="7 8">
    <name type="scientific">Penicillium angulare</name>
    <dbReference type="NCBI Taxonomy" id="116970"/>
    <lineage>
        <taxon>Eukaryota</taxon>
        <taxon>Fungi</taxon>
        <taxon>Dikarya</taxon>
        <taxon>Ascomycota</taxon>
        <taxon>Pezizomycotina</taxon>
        <taxon>Eurotiomycetes</taxon>
        <taxon>Eurotiomycetidae</taxon>
        <taxon>Eurotiales</taxon>
        <taxon>Aspergillaceae</taxon>
        <taxon>Penicillium</taxon>
    </lineage>
</organism>
<gene>
    <name evidence="7" type="ORF">N7456_001728</name>
</gene>
<feature type="compositionally biased region" description="Polar residues" evidence="5">
    <location>
        <begin position="44"/>
        <end position="61"/>
    </location>
</feature>
<dbReference type="AlphaFoldDB" id="A0A9W9G729"/>
<dbReference type="GO" id="GO:0003677">
    <property type="term" value="F:DNA binding"/>
    <property type="evidence" value="ECO:0007669"/>
    <property type="project" value="InterPro"/>
</dbReference>
<evidence type="ECO:0000313" key="8">
    <source>
        <dbReference type="Proteomes" id="UP001149165"/>
    </source>
</evidence>
<evidence type="ECO:0000313" key="7">
    <source>
        <dbReference type="EMBL" id="KAJ5113194.1"/>
    </source>
</evidence>
<dbReference type="SMART" id="SM00906">
    <property type="entry name" value="Fungal_trans"/>
    <property type="match status" value="1"/>
</dbReference>
<feature type="compositionally biased region" description="Polar residues" evidence="5">
    <location>
        <begin position="750"/>
        <end position="761"/>
    </location>
</feature>
<dbReference type="OrthoDB" id="424974at2759"/>
<protein>
    <recommendedName>
        <fullName evidence="6">Xylanolytic transcriptional activator regulatory domain-containing protein</fullName>
    </recommendedName>
</protein>
<keyword evidence="4" id="KW-0539">Nucleus</keyword>
<reference evidence="7" key="1">
    <citation type="submission" date="2022-11" db="EMBL/GenBank/DDBJ databases">
        <authorList>
            <person name="Petersen C."/>
        </authorList>
    </citation>
    <scope>NUCLEOTIDE SEQUENCE</scope>
    <source>
        <strain evidence="7">IBT 30069</strain>
    </source>
</reference>
<dbReference type="Proteomes" id="UP001149165">
    <property type="component" value="Unassembled WGS sequence"/>
</dbReference>
<evidence type="ECO:0000256" key="4">
    <source>
        <dbReference type="ARBA" id="ARBA00023242"/>
    </source>
</evidence>
<feature type="region of interest" description="Disordered" evidence="5">
    <location>
        <begin position="743"/>
        <end position="771"/>
    </location>
</feature>
<feature type="compositionally biased region" description="Acidic residues" evidence="5">
    <location>
        <begin position="74"/>
        <end position="83"/>
    </location>
</feature>
<accession>A0A9W9G729</accession>
<dbReference type="CDD" id="cd12148">
    <property type="entry name" value="fungal_TF_MHR"/>
    <property type="match status" value="1"/>
</dbReference>
<keyword evidence="8" id="KW-1185">Reference proteome</keyword>
<dbReference type="EMBL" id="JAPQKH010000002">
    <property type="protein sequence ID" value="KAJ5113194.1"/>
    <property type="molecule type" value="Genomic_DNA"/>
</dbReference>
<reference evidence="7" key="2">
    <citation type="journal article" date="2023" name="IMA Fungus">
        <title>Comparative genomic study of the Penicillium genus elucidates a diverse pangenome and 15 lateral gene transfer events.</title>
        <authorList>
            <person name="Petersen C."/>
            <person name="Sorensen T."/>
            <person name="Nielsen M.R."/>
            <person name="Sondergaard T.E."/>
            <person name="Sorensen J.L."/>
            <person name="Fitzpatrick D.A."/>
            <person name="Frisvad J.C."/>
            <person name="Nielsen K.L."/>
        </authorList>
    </citation>
    <scope>NUCLEOTIDE SEQUENCE</scope>
    <source>
        <strain evidence="7">IBT 30069</strain>
    </source>
</reference>
<dbReference type="GO" id="GO:0008270">
    <property type="term" value="F:zinc ion binding"/>
    <property type="evidence" value="ECO:0007669"/>
    <property type="project" value="InterPro"/>
</dbReference>
<evidence type="ECO:0000259" key="6">
    <source>
        <dbReference type="SMART" id="SM00906"/>
    </source>
</evidence>
<name>A0A9W9G729_9EURO</name>
<dbReference type="GO" id="GO:0005634">
    <property type="term" value="C:nucleus"/>
    <property type="evidence" value="ECO:0007669"/>
    <property type="project" value="UniProtKB-SubCell"/>
</dbReference>
<dbReference type="InterPro" id="IPR050613">
    <property type="entry name" value="Sec_Metabolite_Reg"/>
</dbReference>
<dbReference type="Pfam" id="PF04082">
    <property type="entry name" value="Fungal_trans"/>
    <property type="match status" value="1"/>
</dbReference>
<comment type="caution">
    <text evidence="7">The sequence shown here is derived from an EMBL/GenBank/DDBJ whole genome shotgun (WGS) entry which is preliminary data.</text>
</comment>
<evidence type="ECO:0000256" key="2">
    <source>
        <dbReference type="ARBA" id="ARBA00023015"/>
    </source>
</evidence>
<feature type="compositionally biased region" description="Basic and acidic residues" evidence="5">
    <location>
        <begin position="762"/>
        <end position="771"/>
    </location>
</feature>
<dbReference type="PANTHER" id="PTHR31001:SF40">
    <property type="entry name" value="ZN(II)2CYS6 TRANSCRIPTION FACTOR (EUROFUNG)"/>
    <property type="match status" value="1"/>
</dbReference>
<dbReference type="PANTHER" id="PTHR31001">
    <property type="entry name" value="UNCHARACTERIZED TRANSCRIPTIONAL REGULATORY PROTEIN"/>
    <property type="match status" value="1"/>
</dbReference>
<keyword evidence="2" id="KW-0805">Transcription regulation</keyword>
<feature type="domain" description="Xylanolytic transcriptional activator regulatory" evidence="6">
    <location>
        <begin position="318"/>
        <end position="391"/>
    </location>
</feature>
<dbReference type="InterPro" id="IPR007219">
    <property type="entry name" value="XnlR_reg_dom"/>
</dbReference>
<feature type="region of interest" description="Disordered" evidence="5">
    <location>
        <begin position="44"/>
        <end position="89"/>
    </location>
</feature>
<comment type="subcellular location">
    <subcellularLocation>
        <location evidence="1">Nucleus</location>
    </subcellularLocation>
</comment>
<proteinExistence type="predicted"/>
<evidence type="ECO:0000256" key="1">
    <source>
        <dbReference type="ARBA" id="ARBA00004123"/>
    </source>
</evidence>
<dbReference type="GO" id="GO:0006351">
    <property type="term" value="P:DNA-templated transcription"/>
    <property type="evidence" value="ECO:0007669"/>
    <property type="project" value="InterPro"/>
</dbReference>
<evidence type="ECO:0000256" key="5">
    <source>
        <dbReference type="SAM" id="MobiDB-lite"/>
    </source>
</evidence>
<evidence type="ECO:0000256" key="3">
    <source>
        <dbReference type="ARBA" id="ARBA00023163"/>
    </source>
</evidence>